<keyword evidence="1" id="KW-0812">Transmembrane</keyword>
<keyword evidence="1" id="KW-0472">Membrane</keyword>
<evidence type="ECO:0000256" key="1">
    <source>
        <dbReference type="SAM" id="Phobius"/>
    </source>
</evidence>
<accession>A0A0D6LN27</accession>
<keyword evidence="3" id="KW-1185">Reference proteome</keyword>
<keyword evidence="1" id="KW-1133">Transmembrane helix</keyword>
<sequence>MSLSILTPRLVSRQCITRIIAIRSASKGGLKLEHIALLFEFYYIQFKGEQTLKVDPSQGFFKYERDISRDKRYANPQKLGDTPMRFMVRKLHHAYELYPLFALTGLWFVMFCYVIYYSFEKMEIWLDRSKDTAPWDWERIRDNYWKKPTLAFDKEGVTHARLEILEVLQDEMVAAAKARGTR</sequence>
<dbReference type="AlphaFoldDB" id="A0A0D6LN27"/>
<protein>
    <submittedName>
        <fullName evidence="2">Uncharacterized protein</fullName>
    </submittedName>
</protein>
<name>A0A0D6LN27_9BILA</name>
<evidence type="ECO:0000313" key="2">
    <source>
        <dbReference type="EMBL" id="EPB72598.1"/>
    </source>
</evidence>
<feature type="transmembrane region" description="Helical" evidence="1">
    <location>
        <begin position="97"/>
        <end position="119"/>
    </location>
</feature>
<gene>
    <name evidence="2" type="ORF">ANCCEY_08314</name>
</gene>
<proteinExistence type="predicted"/>
<organism evidence="2 3">
    <name type="scientific">Ancylostoma ceylanicum</name>
    <dbReference type="NCBI Taxonomy" id="53326"/>
    <lineage>
        <taxon>Eukaryota</taxon>
        <taxon>Metazoa</taxon>
        <taxon>Ecdysozoa</taxon>
        <taxon>Nematoda</taxon>
        <taxon>Chromadorea</taxon>
        <taxon>Rhabditida</taxon>
        <taxon>Rhabditina</taxon>
        <taxon>Rhabditomorpha</taxon>
        <taxon>Strongyloidea</taxon>
        <taxon>Ancylostomatidae</taxon>
        <taxon>Ancylostomatinae</taxon>
        <taxon>Ancylostoma</taxon>
    </lineage>
</organism>
<dbReference type="EMBL" id="KE125035">
    <property type="protein sequence ID" value="EPB72598.1"/>
    <property type="molecule type" value="Genomic_DNA"/>
</dbReference>
<dbReference type="Proteomes" id="UP000054495">
    <property type="component" value="Unassembled WGS sequence"/>
</dbReference>
<reference evidence="2 3" key="1">
    <citation type="submission" date="2013-05" db="EMBL/GenBank/DDBJ databases">
        <title>Draft genome of the parasitic nematode Anyclostoma ceylanicum.</title>
        <authorList>
            <person name="Mitreva M."/>
        </authorList>
    </citation>
    <scope>NUCLEOTIDE SEQUENCE [LARGE SCALE GENOMIC DNA]</scope>
</reference>
<evidence type="ECO:0000313" key="3">
    <source>
        <dbReference type="Proteomes" id="UP000054495"/>
    </source>
</evidence>